<dbReference type="EMBL" id="JAHVKP010000001">
    <property type="protein sequence ID" value="MBY6218425.1"/>
    <property type="molecule type" value="Genomic_DNA"/>
</dbReference>
<protein>
    <submittedName>
        <fullName evidence="2">Uncharacterized protein</fullName>
    </submittedName>
</protein>
<dbReference type="Proteomes" id="UP000824927">
    <property type="component" value="Unassembled WGS sequence"/>
</dbReference>
<evidence type="ECO:0000313" key="3">
    <source>
        <dbReference type="Proteomes" id="UP000824927"/>
    </source>
</evidence>
<sequence length="150" mass="16625">METATKTPWHLWVIGIVATLWNAGGAYDYTMTQTRNMDYLTTGAENAGVPVETLVEYYTGFPAWADAFWALGVWGALAGSLLLLFRSRFAFHAFVISLLGLIGTTIYTMGAEMPAELASPMMWIFTAVIWISIILLAWYSRRMTAAGVLK</sequence>
<keyword evidence="1" id="KW-0812">Transmembrane</keyword>
<feature type="transmembrane region" description="Helical" evidence="1">
    <location>
        <begin position="67"/>
        <end position="85"/>
    </location>
</feature>
<reference evidence="2" key="1">
    <citation type="submission" date="2021-06" db="EMBL/GenBank/DDBJ databases">
        <title>50 bacteria genomes isolated from Dapeng, Shenzhen, China.</title>
        <authorList>
            <person name="Zheng W."/>
            <person name="Yu S."/>
            <person name="Huang Y."/>
        </authorList>
    </citation>
    <scope>NUCLEOTIDE SEQUENCE</scope>
    <source>
        <strain evidence="2">DP4N28-2</strain>
    </source>
</reference>
<accession>A0A9Q3XE15</accession>
<name>A0A9Q3XE15_9SPHN</name>
<comment type="caution">
    <text evidence="2">The sequence shown here is derived from an EMBL/GenBank/DDBJ whole genome shotgun (WGS) entry which is preliminary data.</text>
</comment>
<evidence type="ECO:0000256" key="1">
    <source>
        <dbReference type="SAM" id="Phobius"/>
    </source>
</evidence>
<feature type="transmembrane region" description="Helical" evidence="1">
    <location>
        <begin position="90"/>
        <end position="109"/>
    </location>
</feature>
<organism evidence="2 3">
    <name type="scientific">Qipengyuania aquimaris</name>
    <dbReference type="NCBI Taxonomy" id="255984"/>
    <lineage>
        <taxon>Bacteria</taxon>
        <taxon>Pseudomonadati</taxon>
        <taxon>Pseudomonadota</taxon>
        <taxon>Alphaproteobacteria</taxon>
        <taxon>Sphingomonadales</taxon>
        <taxon>Erythrobacteraceae</taxon>
        <taxon>Qipengyuania</taxon>
    </lineage>
</organism>
<gene>
    <name evidence="2" type="ORF">KUV31_08725</name>
</gene>
<dbReference type="RefSeq" id="WP_222405246.1">
    <property type="nucleotide sequence ID" value="NZ_JAHVKP010000001.1"/>
</dbReference>
<feature type="transmembrane region" description="Helical" evidence="1">
    <location>
        <begin position="9"/>
        <end position="27"/>
    </location>
</feature>
<proteinExistence type="predicted"/>
<keyword evidence="1" id="KW-1133">Transmembrane helix</keyword>
<evidence type="ECO:0000313" key="2">
    <source>
        <dbReference type="EMBL" id="MBY6218425.1"/>
    </source>
</evidence>
<feature type="transmembrane region" description="Helical" evidence="1">
    <location>
        <begin position="121"/>
        <end position="140"/>
    </location>
</feature>
<dbReference type="AlphaFoldDB" id="A0A9Q3XE15"/>
<keyword evidence="1" id="KW-0472">Membrane</keyword>